<gene>
    <name evidence="2" type="ORF">GZ78_28460</name>
</gene>
<dbReference type="Gene3D" id="3.30.565.60">
    <property type="match status" value="1"/>
</dbReference>
<keyword evidence="2" id="KW-0347">Helicase</keyword>
<feature type="domain" description="Schlafen AlbA-2" evidence="1">
    <location>
        <begin position="14"/>
        <end position="127"/>
    </location>
</feature>
<protein>
    <submittedName>
        <fullName evidence="2">ATP-dependent DNA helicase RecG</fullName>
    </submittedName>
</protein>
<dbReference type="GO" id="GO:0004386">
    <property type="term" value="F:helicase activity"/>
    <property type="evidence" value="ECO:0007669"/>
    <property type="project" value="UniProtKB-KW"/>
</dbReference>
<dbReference type="eggNOG" id="COG2865">
    <property type="taxonomic scope" value="Bacteria"/>
</dbReference>
<dbReference type="InterPro" id="IPR038475">
    <property type="entry name" value="RecG_C_sf"/>
</dbReference>
<comment type="caution">
    <text evidence="2">The sequence shown here is derived from an EMBL/GenBank/DDBJ whole genome shotgun (WGS) entry which is preliminary data.</text>
</comment>
<dbReference type="InterPro" id="IPR038461">
    <property type="entry name" value="Schlafen_AlbA_2_dom_sf"/>
</dbReference>
<dbReference type="OrthoDB" id="9807853at2"/>
<dbReference type="EMBL" id="JOKH01000012">
    <property type="protein sequence ID" value="KEQ11786.1"/>
    <property type="molecule type" value="Genomic_DNA"/>
</dbReference>
<dbReference type="Pfam" id="PF04326">
    <property type="entry name" value="SLFN_AlbA_2"/>
    <property type="match status" value="1"/>
</dbReference>
<dbReference type="Proteomes" id="UP000028073">
    <property type="component" value="Unassembled WGS sequence"/>
</dbReference>
<keyword evidence="2" id="KW-0378">Hydrolase</keyword>
<accession>A0A081N013</accession>
<proteinExistence type="predicted"/>
<dbReference type="RefSeq" id="WP_034843123.1">
    <property type="nucleotide sequence ID" value="NZ_JOKH01000012.1"/>
</dbReference>
<evidence type="ECO:0000313" key="2">
    <source>
        <dbReference type="EMBL" id="KEQ11786.1"/>
    </source>
</evidence>
<evidence type="ECO:0000259" key="1">
    <source>
        <dbReference type="Pfam" id="PF04326"/>
    </source>
</evidence>
<organism evidence="2 3">
    <name type="scientific">Endozoicomonas numazuensis</name>
    <dbReference type="NCBI Taxonomy" id="1137799"/>
    <lineage>
        <taxon>Bacteria</taxon>
        <taxon>Pseudomonadati</taxon>
        <taxon>Pseudomonadota</taxon>
        <taxon>Gammaproteobacteria</taxon>
        <taxon>Oceanospirillales</taxon>
        <taxon>Endozoicomonadaceae</taxon>
        <taxon>Endozoicomonas</taxon>
    </lineage>
</organism>
<dbReference type="AlphaFoldDB" id="A0A081N013"/>
<dbReference type="InterPro" id="IPR007421">
    <property type="entry name" value="Schlafen_AlbA_2_dom"/>
</dbReference>
<dbReference type="STRING" id="1137799.GZ78_28460"/>
<dbReference type="PANTHER" id="PTHR30595:SF6">
    <property type="entry name" value="SCHLAFEN ALBA-2 DOMAIN-CONTAINING PROTEIN"/>
    <property type="match status" value="1"/>
</dbReference>
<name>A0A081N013_9GAMM</name>
<evidence type="ECO:0000313" key="3">
    <source>
        <dbReference type="Proteomes" id="UP000028073"/>
    </source>
</evidence>
<sequence length="384" mass="42695">METEELLGIIANGEDSRHQFKAIINNVNSLASEMAAFSNSKGGHILIGVNDDGTITGLSDDQLRRINQDIANAATNNVKPSINPMTQNFSLPAGKVLVLTVEAGLVKPYMDSSGYIWVKSGSDKRRVTAREELQRMFQEAGLVHADESSVQNSFTAEIDEESFDAFFEREYGESIEQQHVPRSQLLENMNLAKDGLLNIAGTLLFSSRPQIRLPVFIVKAVAFPGLYIEDDQYIDSQDVKGKLTDVFQQSLGFVLSNLKHIQKEQGFNSTGEPEIPRIVLEELIANALIHRDYFISAPVKLLVFADRIEIISPGHLPNNLTVDNIKMGNSNVRNPILASFAPKLLPYRGLGSGIKRAIKAYPHIDFIDDRDSNTFKVIILRKEK</sequence>
<keyword evidence="2" id="KW-0547">Nucleotide-binding</keyword>
<keyword evidence="2" id="KW-0067">ATP-binding</keyword>
<dbReference type="PANTHER" id="PTHR30595">
    <property type="entry name" value="GLPR-RELATED TRANSCRIPTIONAL REPRESSOR"/>
    <property type="match status" value="1"/>
</dbReference>
<dbReference type="Pfam" id="PF13749">
    <property type="entry name" value="HATPase_c_4"/>
    <property type="match status" value="1"/>
</dbReference>
<dbReference type="Gene3D" id="3.30.950.30">
    <property type="entry name" value="Schlafen, AAA domain"/>
    <property type="match status" value="1"/>
</dbReference>
<reference evidence="2 3" key="1">
    <citation type="submission" date="2014-06" db="EMBL/GenBank/DDBJ databases">
        <title>Whole Genome Sequences of Three Symbiotic Endozoicomonas Bacteria.</title>
        <authorList>
            <person name="Neave M.J."/>
            <person name="Apprill A."/>
            <person name="Voolstra C.R."/>
        </authorList>
    </citation>
    <scope>NUCLEOTIDE SEQUENCE [LARGE SCALE GENOMIC DNA]</scope>
    <source>
        <strain evidence="2 3">DSM 25634</strain>
    </source>
</reference>
<keyword evidence="3" id="KW-1185">Reference proteome</keyword>